<feature type="region of interest" description="Disordered" evidence="1">
    <location>
        <begin position="91"/>
        <end position="113"/>
    </location>
</feature>
<dbReference type="Proteomes" id="UP001497516">
    <property type="component" value="Chromosome 8"/>
</dbReference>
<dbReference type="AlphaFoldDB" id="A0AAV2GAB0"/>
<accession>A0AAV2GAB0</accession>
<evidence type="ECO:0000256" key="1">
    <source>
        <dbReference type="SAM" id="MobiDB-lite"/>
    </source>
</evidence>
<evidence type="ECO:0000313" key="3">
    <source>
        <dbReference type="Proteomes" id="UP001497516"/>
    </source>
</evidence>
<sequence length="137" mass="15198">MVGPFGLVSDWPSRLPDSSVVLGHLQGSPGWVIARSSRLWGRPVSLPFPTTARKLASYGPVHSSFDPMPPSSLVSCRGHSSIFRINLVGPPSSSSKARLPHGIPDRTWGQGRRHFSHRDNLKRNNNERLSRQLIMKK</sequence>
<gene>
    <name evidence="2" type="ORF">LTRI10_LOCUS47289</name>
</gene>
<organism evidence="2 3">
    <name type="scientific">Linum trigynum</name>
    <dbReference type="NCBI Taxonomy" id="586398"/>
    <lineage>
        <taxon>Eukaryota</taxon>
        <taxon>Viridiplantae</taxon>
        <taxon>Streptophyta</taxon>
        <taxon>Embryophyta</taxon>
        <taxon>Tracheophyta</taxon>
        <taxon>Spermatophyta</taxon>
        <taxon>Magnoliopsida</taxon>
        <taxon>eudicotyledons</taxon>
        <taxon>Gunneridae</taxon>
        <taxon>Pentapetalae</taxon>
        <taxon>rosids</taxon>
        <taxon>fabids</taxon>
        <taxon>Malpighiales</taxon>
        <taxon>Linaceae</taxon>
        <taxon>Linum</taxon>
    </lineage>
</organism>
<protein>
    <submittedName>
        <fullName evidence="2">Uncharacterized protein</fullName>
    </submittedName>
</protein>
<reference evidence="2 3" key="1">
    <citation type="submission" date="2024-04" db="EMBL/GenBank/DDBJ databases">
        <authorList>
            <person name="Fracassetti M."/>
        </authorList>
    </citation>
    <scope>NUCLEOTIDE SEQUENCE [LARGE SCALE GENOMIC DNA]</scope>
</reference>
<dbReference type="EMBL" id="OZ034821">
    <property type="protein sequence ID" value="CAL1407631.1"/>
    <property type="molecule type" value="Genomic_DNA"/>
</dbReference>
<evidence type="ECO:0000313" key="2">
    <source>
        <dbReference type="EMBL" id="CAL1407631.1"/>
    </source>
</evidence>
<keyword evidence="3" id="KW-1185">Reference proteome</keyword>
<proteinExistence type="predicted"/>
<name>A0AAV2GAB0_9ROSI</name>